<accession>A0A1N6NEK3</accession>
<dbReference type="RefSeq" id="WP_254843320.1">
    <property type="nucleotide sequence ID" value="NZ_FTMP01000001.1"/>
</dbReference>
<evidence type="ECO:0000313" key="8">
    <source>
        <dbReference type="Proteomes" id="UP000185841"/>
    </source>
</evidence>
<dbReference type="Pfam" id="PF01242">
    <property type="entry name" value="PTPS"/>
    <property type="match status" value="1"/>
</dbReference>
<dbReference type="InterPro" id="IPR038418">
    <property type="entry name" value="6-PTP_synth/QueD_sf"/>
</dbReference>
<dbReference type="Gene3D" id="3.30.479.10">
    <property type="entry name" value="6-pyruvoyl tetrahydropterin synthase/QueD"/>
    <property type="match status" value="1"/>
</dbReference>
<evidence type="ECO:0000256" key="5">
    <source>
        <dbReference type="ARBA" id="ARBA00031449"/>
    </source>
</evidence>
<evidence type="ECO:0000256" key="1">
    <source>
        <dbReference type="ARBA" id="ARBA00005061"/>
    </source>
</evidence>
<gene>
    <name evidence="7" type="ORF">SAMN05878282_101250</name>
</gene>
<organism evidence="7 8">
    <name type="scientific">Aquipseudomonas alcaligenes</name>
    <name type="common">Pseudomonas alcaligenes</name>
    <dbReference type="NCBI Taxonomy" id="43263"/>
    <lineage>
        <taxon>Bacteria</taxon>
        <taxon>Pseudomonadati</taxon>
        <taxon>Pseudomonadota</taxon>
        <taxon>Gammaproteobacteria</taxon>
        <taxon>Pseudomonadales</taxon>
        <taxon>Pseudomonadaceae</taxon>
        <taxon>Aquipseudomonas</taxon>
    </lineage>
</organism>
<evidence type="ECO:0000256" key="6">
    <source>
        <dbReference type="ARBA" id="ARBA00048807"/>
    </source>
</evidence>
<comment type="similarity">
    <text evidence="2">Belongs to the PTPS family. QueD subfamily.</text>
</comment>
<dbReference type="GO" id="GO:0070497">
    <property type="term" value="F:6-carboxytetrahydropterin synthase activity"/>
    <property type="evidence" value="ECO:0007669"/>
    <property type="project" value="UniProtKB-EC"/>
</dbReference>
<evidence type="ECO:0000256" key="2">
    <source>
        <dbReference type="ARBA" id="ARBA00008900"/>
    </source>
</evidence>
<dbReference type="SUPFAM" id="SSF55620">
    <property type="entry name" value="Tetrahydrobiopterin biosynthesis enzymes-like"/>
    <property type="match status" value="1"/>
</dbReference>
<name>A0A1N6NEK3_AQUAC</name>
<evidence type="ECO:0000256" key="4">
    <source>
        <dbReference type="ARBA" id="ARBA00018141"/>
    </source>
</evidence>
<reference evidence="7 8" key="1">
    <citation type="submission" date="2017-01" db="EMBL/GenBank/DDBJ databases">
        <authorList>
            <person name="Mah S.A."/>
            <person name="Swanson W.J."/>
            <person name="Moy G.W."/>
            <person name="Vacquier V.D."/>
        </authorList>
    </citation>
    <scope>NUCLEOTIDE SEQUENCE [LARGE SCALE GENOMIC DNA]</scope>
    <source>
        <strain evidence="7 8">RU36E</strain>
    </source>
</reference>
<proteinExistence type="inferred from homology"/>
<dbReference type="AlphaFoldDB" id="A0A1N6NEK3"/>
<dbReference type="EC" id="4.1.2.50" evidence="3"/>
<evidence type="ECO:0000313" key="7">
    <source>
        <dbReference type="EMBL" id="SIP90427.1"/>
    </source>
</evidence>
<comment type="catalytic activity">
    <reaction evidence="6">
        <text>7,8-dihydroneopterin 3'-triphosphate + H2O = 6-carboxy-5,6,7,8-tetrahydropterin + triphosphate + acetaldehyde + 2 H(+)</text>
        <dbReference type="Rhea" id="RHEA:27966"/>
        <dbReference type="ChEBI" id="CHEBI:15343"/>
        <dbReference type="ChEBI" id="CHEBI:15377"/>
        <dbReference type="ChEBI" id="CHEBI:15378"/>
        <dbReference type="ChEBI" id="CHEBI:18036"/>
        <dbReference type="ChEBI" id="CHEBI:58462"/>
        <dbReference type="ChEBI" id="CHEBI:61032"/>
        <dbReference type="EC" id="4.1.2.50"/>
    </reaction>
</comment>
<sequence>MLIRKLLKFESPHIVRGCSSRRCSRSLHGHSYRIELLLEVHALDNG</sequence>
<dbReference type="InterPro" id="IPR007115">
    <property type="entry name" value="6-PTP_synth/QueD"/>
</dbReference>
<dbReference type="EMBL" id="FTMP01000001">
    <property type="protein sequence ID" value="SIP90427.1"/>
    <property type="molecule type" value="Genomic_DNA"/>
</dbReference>
<evidence type="ECO:0000256" key="3">
    <source>
        <dbReference type="ARBA" id="ARBA00012982"/>
    </source>
</evidence>
<dbReference type="Proteomes" id="UP000185841">
    <property type="component" value="Unassembled WGS sequence"/>
</dbReference>
<protein>
    <recommendedName>
        <fullName evidence="4">6-carboxy-5,6,7,8-tetrahydropterin synthase</fullName>
        <ecNumber evidence="3">4.1.2.50</ecNumber>
    </recommendedName>
    <alternativeName>
        <fullName evidence="5">Queuosine biosynthesis protein QueD</fullName>
    </alternativeName>
</protein>
<comment type="pathway">
    <text evidence="1">Purine metabolism; 7-cyano-7-deazaguanine biosynthesis.</text>
</comment>
<dbReference type="UniPathway" id="UPA00391"/>